<dbReference type="OrthoDB" id="1470711at2759"/>
<feature type="region of interest" description="Disordered" evidence="13">
    <location>
        <begin position="851"/>
        <end position="884"/>
    </location>
</feature>
<dbReference type="InterPro" id="IPR013986">
    <property type="entry name" value="DExx_box_DNA_helicase_dom_sf"/>
</dbReference>
<keyword evidence="6 12" id="KW-0067">ATP-binding</keyword>
<dbReference type="SUPFAM" id="SSF52540">
    <property type="entry name" value="P-loop containing nucleoside triphosphate hydrolases"/>
    <property type="match status" value="1"/>
</dbReference>
<dbReference type="EMBL" id="JH992966">
    <property type="protein sequence ID" value="EKX54835.1"/>
    <property type="molecule type" value="Genomic_DNA"/>
</dbReference>
<evidence type="ECO:0000256" key="10">
    <source>
        <dbReference type="ARBA" id="ARBA00034808"/>
    </source>
</evidence>
<dbReference type="InterPro" id="IPR014016">
    <property type="entry name" value="UvrD-like_ATP-bd"/>
</dbReference>
<evidence type="ECO:0000256" key="12">
    <source>
        <dbReference type="PROSITE-ProRule" id="PRU00560"/>
    </source>
</evidence>
<feature type="compositionally biased region" description="Low complexity" evidence="13">
    <location>
        <begin position="683"/>
        <end position="697"/>
    </location>
</feature>
<evidence type="ECO:0000256" key="5">
    <source>
        <dbReference type="ARBA" id="ARBA00022806"/>
    </source>
</evidence>
<dbReference type="GO" id="GO:0043138">
    <property type="term" value="F:3'-5' DNA helicase activity"/>
    <property type="evidence" value="ECO:0007669"/>
    <property type="project" value="UniProtKB-EC"/>
</dbReference>
<dbReference type="GO" id="GO:0005634">
    <property type="term" value="C:nucleus"/>
    <property type="evidence" value="ECO:0007669"/>
    <property type="project" value="TreeGrafter"/>
</dbReference>
<evidence type="ECO:0000256" key="13">
    <source>
        <dbReference type="SAM" id="MobiDB-lite"/>
    </source>
</evidence>
<feature type="compositionally biased region" description="Low complexity" evidence="13">
    <location>
        <begin position="757"/>
        <end position="769"/>
    </location>
</feature>
<comment type="similarity">
    <text evidence="2">Belongs to the helicase family. UvrD subfamily.</text>
</comment>
<keyword evidence="7" id="KW-0238">DNA-binding</keyword>
<dbReference type="PROSITE" id="PS51217">
    <property type="entry name" value="UVRD_HELICASE_CTER"/>
    <property type="match status" value="1"/>
</dbReference>
<keyword evidence="8" id="KW-0413">Isomerase</keyword>
<dbReference type="PANTHER" id="PTHR11070:SF2">
    <property type="entry name" value="ATP-DEPENDENT DNA HELICASE SRS2"/>
    <property type="match status" value="1"/>
</dbReference>
<dbReference type="GO" id="GO:0016787">
    <property type="term" value="F:hydrolase activity"/>
    <property type="evidence" value="ECO:0007669"/>
    <property type="project" value="UniProtKB-UniRule"/>
</dbReference>
<reference evidence="18" key="2">
    <citation type="submission" date="2012-11" db="EMBL/GenBank/DDBJ databases">
        <authorList>
            <person name="Kuo A."/>
            <person name="Curtis B.A."/>
            <person name="Tanifuji G."/>
            <person name="Burki F."/>
            <person name="Gruber A."/>
            <person name="Irimia M."/>
            <person name="Maruyama S."/>
            <person name="Arias M.C."/>
            <person name="Ball S.G."/>
            <person name="Gile G.H."/>
            <person name="Hirakawa Y."/>
            <person name="Hopkins J.F."/>
            <person name="Rensing S.A."/>
            <person name="Schmutz J."/>
            <person name="Symeonidi A."/>
            <person name="Elias M."/>
            <person name="Eveleigh R.J."/>
            <person name="Herman E.K."/>
            <person name="Klute M.J."/>
            <person name="Nakayama T."/>
            <person name="Obornik M."/>
            <person name="Reyes-Prieto A."/>
            <person name="Armbrust E.V."/>
            <person name="Aves S.J."/>
            <person name="Beiko R.G."/>
            <person name="Coutinho P."/>
            <person name="Dacks J.B."/>
            <person name="Durnford D.G."/>
            <person name="Fast N.M."/>
            <person name="Green B.R."/>
            <person name="Grisdale C."/>
            <person name="Hempe F."/>
            <person name="Henrissat B."/>
            <person name="Hoppner M.P."/>
            <person name="Ishida K.-I."/>
            <person name="Kim E."/>
            <person name="Koreny L."/>
            <person name="Kroth P.G."/>
            <person name="Liu Y."/>
            <person name="Malik S.-B."/>
            <person name="Maier U.G."/>
            <person name="McRose D."/>
            <person name="Mock T."/>
            <person name="Neilson J.A."/>
            <person name="Onodera N.T."/>
            <person name="Poole A.M."/>
            <person name="Pritham E.J."/>
            <person name="Richards T.A."/>
            <person name="Rocap G."/>
            <person name="Roy S.W."/>
            <person name="Sarai C."/>
            <person name="Schaack S."/>
            <person name="Shirato S."/>
            <person name="Slamovits C.H."/>
            <person name="Spencer D.F."/>
            <person name="Suzuki S."/>
            <person name="Worden A.Z."/>
            <person name="Zauner S."/>
            <person name="Barry K."/>
            <person name="Bell C."/>
            <person name="Bharti A.K."/>
            <person name="Crow J.A."/>
            <person name="Grimwood J."/>
            <person name="Kramer R."/>
            <person name="Lindquist E."/>
            <person name="Lucas S."/>
            <person name="Salamov A."/>
            <person name="McFadden G.I."/>
            <person name="Lane C.E."/>
            <person name="Keeling P.J."/>
            <person name="Gray M.W."/>
            <person name="Grigoriev I.V."/>
            <person name="Archibald J.M."/>
        </authorList>
    </citation>
    <scope>NUCLEOTIDE SEQUENCE</scope>
    <source>
        <strain evidence="18">CCMP2712</strain>
    </source>
</reference>
<evidence type="ECO:0000256" key="4">
    <source>
        <dbReference type="ARBA" id="ARBA00022801"/>
    </source>
</evidence>
<dbReference type="InterPro" id="IPR000212">
    <property type="entry name" value="DNA_helicase_UvrD/REP"/>
</dbReference>
<dbReference type="PROSITE" id="PS51198">
    <property type="entry name" value="UVRD_HELICASE_ATP_BIND"/>
    <property type="match status" value="1"/>
</dbReference>
<dbReference type="GO" id="GO:0005524">
    <property type="term" value="F:ATP binding"/>
    <property type="evidence" value="ECO:0007669"/>
    <property type="project" value="UniProtKB-UniRule"/>
</dbReference>
<evidence type="ECO:0000313" key="18">
    <source>
        <dbReference type="Proteomes" id="UP000011087"/>
    </source>
</evidence>
<comment type="catalytic activity">
    <reaction evidence="11">
        <text>ATP + H2O = ADP + phosphate + H(+)</text>
        <dbReference type="Rhea" id="RHEA:13065"/>
        <dbReference type="ChEBI" id="CHEBI:15377"/>
        <dbReference type="ChEBI" id="CHEBI:15378"/>
        <dbReference type="ChEBI" id="CHEBI:30616"/>
        <dbReference type="ChEBI" id="CHEBI:43474"/>
        <dbReference type="ChEBI" id="CHEBI:456216"/>
        <dbReference type="EC" id="5.6.2.4"/>
    </reaction>
</comment>
<dbReference type="Pfam" id="PF13361">
    <property type="entry name" value="UvrD_C"/>
    <property type="match status" value="1"/>
</dbReference>
<dbReference type="InterPro" id="IPR014017">
    <property type="entry name" value="DNA_helicase_UvrD-like_C"/>
</dbReference>
<feature type="domain" description="UvrD-like helicase C-terminal" evidence="15">
    <location>
        <begin position="283"/>
        <end position="565"/>
    </location>
</feature>
<evidence type="ECO:0000256" key="3">
    <source>
        <dbReference type="ARBA" id="ARBA00022741"/>
    </source>
</evidence>
<evidence type="ECO:0000256" key="9">
    <source>
        <dbReference type="ARBA" id="ARBA00034617"/>
    </source>
</evidence>
<evidence type="ECO:0000313" key="17">
    <source>
        <dbReference type="EnsemblProtists" id="EKX54835"/>
    </source>
</evidence>
<feature type="compositionally biased region" description="Polar residues" evidence="13">
    <location>
        <begin position="719"/>
        <end position="732"/>
    </location>
</feature>
<dbReference type="EnsemblProtists" id="EKX54835">
    <property type="protein sequence ID" value="EKX54835"/>
    <property type="gene ID" value="GUITHDRAFT_99485"/>
</dbReference>
<evidence type="ECO:0000256" key="2">
    <source>
        <dbReference type="ARBA" id="ARBA00009922"/>
    </source>
</evidence>
<dbReference type="PANTHER" id="PTHR11070">
    <property type="entry name" value="UVRD / RECB / PCRA DNA HELICASE FAMILY MEMBER"/>
    <property type="match status" value="1"/>
</dbReference>
<feature type="region of interest" description="Disordered" evidence="13">
    <location>
        <begin position="666"/>
        <end position="776"/>
    </location>
</feature>
<dbReference type="Gene3D" id="3.40.50.300">
    <property type="entry name" value="P-loop containing nucleotide triphosphate hydrolases"/>
    <property type="match status" value="2"/>
</dbReference>
<organism evidence="16">
    <name type="scientific">Guillardia theta (strain CCMP2712)</name>
    <name type="common">Cryptophyte</name>
    <dbReference type="NCBI Taxonomy" id="905079"/>
    <lineage>
        <taxon>Eukaryota</taxon>
        <taxon>Cryptophyceae</taxon>
        <taxon>Pyrenomonadales</taxon>
        <taxon>Geminigeraceae</taxon>
        <taxon>Guillardia</taxon>
    </lineage>
</organism>
<sequence>MTSLELAQSNYEQAFMLLDEDQRRATVADIEGPCLVVAGPGSGKTRVLTLRIAMMIVKHKIPPHSILALTFTRKACQEMQDRVAKLCHGRDCGLLIQTFHSYCLACVKEFHAELGFRFEPMVLDSSAQIDLVKECFGKLNSFQAQQIKTWRADNRIDSDYGDEELNQVVNAGPSNQDKGTHQAALYFVEWMRRTKSSGSVPKPQFALESEVFGHYEREKKRRNCVDFDDLIPLATSLLDAERTRKIIQAKSRYVLIDEFQDVSHNQIQLVKVLMQGKPSSITAFGDPNQSIYNFLHGTEYGIKPFTTNDIGDRIVITSHTTEEKEITWVTNEIEYWRRAGVPLSQMAILYRLRSIGKLFENALKKRNIPVVNVSPDDENVYRKALSMDLLAYLKAALFENDDAMRRIINKPKRGLGESAVGKIIATAQRHKCKFLQACRILCNSNYDSLPQKQTKGLSDFLHVIQSIQEDIKNETESIVLENLQRHIFGRPSKHDSELGKIIKHMQKDVLLESDDFGLGSKSRTSAGNTTSSKLASFVYMVSNSQIKAARQKEVVTLTTIHQSKGLEFSHVWLVRFSDSICPLIQRIDDDNHDDDIDKETQWRTMSLEEERRLAFVAFSRAKSMLQVSWVSTDSETGLSQEPSRYLQEIPESYKQGGREMISARNGAKPLPIRVAPLPDDSKCSSSSDARCATSSSSVPNSFPIKSEPSIRSDIPIQSEAPTSCPSSMTNGKTPHAAQEKAGNWSWRPDDLPSRRWSGGSMSDSSSTLLDDLDPGDPDCATSCRAGTRNFNFSHENQLDEVSVASPSDWRNSSSANLPPAYARQGLRELQVSTPPTVRLKESHTVQRAIDSIPSLFGKRRDPEPCADSPRDADRSNPSSGSRRKKLLGFRSLGQGLRMRLFEVF</sequence>
<dbReference type="GO" id="GO:0000725">
    <property type="term" value="P:recombinational repair"/>
    <property type="evidence" value="ECO:0007669"/>
    <property type="project" value="TreeGrafter"/>
</dbReference>
<evidence type="ECO:0000259" key="14">
    <source>
        <dbReference type="PROSITE" id="PS51198"/>
    </source>
</evidence>
<dbReference type="CDD" id="cd17932">
    <property type="entry name" value="DEXQc_UvrD"/>
    <property type="match status" value="1"/>
</dbReference>
<reference evidence="16 18" key="1">
    <citation type="journal article" date="2012" name="Nature">
        <title>Algal genomes reveal evolutionary mosaicism and the fate of nucleomorphs.</title>
        <authorList>
            <consortium name="DOE Joint Genome Institute"/>
            <person name="Curtis B.A."/>
            <person name="Tanifuji G."/>
            <person name="Burki F."/>
            <person name="Gruber A."/>
            <person name="Irimia M."/>
            <person name="Maruyama S."/>
            <person name="Arias M.C."/>
            <person name="Ball S.G."/>
            <person name="Gile G.H."/>
            <person name="Hirakawa Y."/>
            <person name="Hopkins J.F."/>
            <person name="Kuo A."/>
            <person name="Rensing S.A."/>
            <person name="Schmutz J."/>
            <person name="Symeonidi A."/>
            <person name="Elias M."/>
            <person name="Eveleigh R.J."/>
            <person name="Herman E.K."/>
            <person name="Klute M.J."/>
            <person name="Nakayama T."/>
            <person name="Obornik M."/>
            <person name="Reyes-Prieto A."/>
            <person name="Armbrust E.V."/>
            <person name="Aves S.J."/>
            <person name="Beiko R.G."/>
            <person name="Coutinho P."/>
            <person name="Dacks J.B."/>
            <person name="Durnford D.G."/>
            <person name="Fast N.M."/>
            <person name="Green B.R."/>
            <person name="Grisdale C.J."/>
            <person name="Hempel F."/>
            <person name="Henrissat B."/>
            <person name="Hoppner M.P."/>
            <person name="Ishida K."/>
            <person name="Kim E."/>
            <person name="Koreny L."/>
            <person name="Kroth P.G."/>
            <person name="Liu Y."/>
            <person name="Malik S.B."/>
            <person name="Maier U.G."/>
            <person name="McRose D."/>
            <person name="Mock T."/>
            <person name="Neilson J.A."/>
            <person name="Onodera N.T."/>
            <person name="Poole A.M."/>
            <person name="Pritham E.J."/>
            <person name="Richards T.A."/>
            <person name="Rocap G."/>
            <person name="Roy S.W."/>
            <person name="Sarai C."/>
            <person name="Schaack S."/>
            <person name="Shirato S."/>
            <person name="Slamovits C.H."/>
            <person name="Spencer D.F."/>
            <person name="Suzuki S."/>
            <person name="Worden A.Z."/>
            <person name="Zauner S."/>
            <person name="Barry K."/>
            <person name="Bell C."/>
            <person name="Bharti A.K."/>
            <person name="Crow J.A."/>
            <person name="Grimwood J."/>
            <person name="Kramer R."/>
            <person name="Lindquist E."/>
            <person name="Lucas S."/>
            <person name="Salamov A."/>
            <person name="McFadden G.I."/>
            <person name="Lane C.E."/>
            <person name="Keeling P.J."/>
            <person name="Gray M.W."/>
            <person name="Grigoriev I.V."/>
            <person name="Archibald J.M."/>
        </authorList>
    </citation>
    <scope>NUCLEOTIDE SEQUENCE</scope>
    <source>
        <strain evidence="16 18">CCMP2712</strain>
    </source>
</reference>
<evidence type="ECO:0000256" key="8">
    <source>
        <dbReference type="ARBA" id="ARBA00023235"/>
    </source>
</evidence>
<dbReference type="HOGENOM" id="CLU_320921_0_0_1"/>
<evidence type="ECO:0000256" key="1">
    <source>
        <dbReference type="ARBA" id="ARBA00004229"/>
    </source>
</evidence>
<dbReference type="AlphaFoldDB" id="L1K321"/>
<comment type="subcellular location">
    <subcellularLocation>
        <location evidence="1">Plastid</location>
        <location evidence="1">Chloroplast</location>
    </subcellularLocation>
</comment>
<keyword evidence="5 12" id="KW-0347">Helicase</keyword>
<comment type="catalytic activity">
    <reaction evidence="9">
        <text>Couples ATP hydrolysis with the unwinding of duplex DNA by translocating in the 3'-5' direction.</text>
        <dbReference type="EC" id="5.6.2.4"/>
    </reaction>
</comment>
<evidence type="ECO:0000256" key="7">
    <source>
        <dbReference type="ARBA" id="ARBA00023125"/>
    </source>
</evidence>
<feature type="domain" description="UvrD-like helicase ATP-binding" evidence="14">
    <location>
        <begin position="17"/>
        <end position="331"/>
    </location>
</feature>
<evidence type="ECO:0000256" key="6">
    <source>
        <dbReference type="ARBA" id="ARBA00022840"/>
    </source>
</evidence>
<dbReference type="STRING" id="905079.L1K321"/>
<proteinExistence type="inferred from homology"/>
<dbReference type="Proteomes" id="UP000011087">
    <property type="component" value="Unassembled WGS sequence"/>
</dbReference>
<dbReference type="Gene3D" id="1.10.10.160">
    <property type="match status" value="1"/>
</dbReference>
<dbReference type="GO" id="GO:0009507">
    <property type="term" value="C:chloroplast"/>
    <property type="evidence" value="ECO:0007669"/>
    <property type="project" value="UniProtKB-SubCell"/>
</dbReference>
<dbReference type="InterPro" id="IPR027417">
    <property type="entry name" value="P-loop_NTPase"/>
</dbReference>
<evidence type="ECO:0000313" key="16">
    <source>
        <dbReference type="EMBL" id="EKX54835.1"/>
    </source>
</evidence>
<evidence type="ECO:0000259" key="15">
    <source>
        <dbReference type="PROSITE" id="PS51217"/>
    </source>
</evidence>
<reference evidence="17" key="3">
    <citation type="submission" date="2016-03" db="UniProtKB">
        <authorList>
            <consortium name="EnsemblProtists"/>
        </authorList>
    </citation>
    <scope>IDENTIFICATION</scope>
</reference>
<dbReference type="KEGG" id="gtt:GUITHDRAFT_99485"/>
<keyword evidence="3 12" id="KW-0547">Nucleotide-binding</keyword>
<dbReference type="Gene3D" id="1.10.486.10">
    <property type="entry name" value="PCRA, domain 4"/>
    <property type="match status" value="1"/>
</dbReference>
<protein>
    <recommendedName>
        <fullName evidence="10">DNA 3'-5' helicase</fullName>
        <ecNumber evidence="10">5.6.2.4</ecNumber>
    </recommendedName>
</protein>
<keyword evidence="18" id="KW-1185">Reference proteome</keyword>
<dbReference type="GO" id="GO:0003677">
    <property type="term" value="F:DNA binding"/>
    <property type="evidence" value="ECO:0007669"/>
    <property type="project" value="UniProtKB-KW"/>
</dbReference>
<dbReference type="PaxDb" id="55529-EKX54835"/>
<feature type="compositionally biased region" description="Basic and acidic residues" evidence="13">
    <location>
        <begin position="858"/>
        <end position="874"/>
    </location>
</feature>
<gene>
    <name evidence="16" type="ORF">GUITHDRAFT_99485</name>
</gene>
<name>L1K321_GUITC</name>
<accession>L1K321</accession>
<dbReference type="Pfam" id="PF00580">
    <property type="entry name" value="UvrD-helicase"/>
    <property type="match status" value="1"/>
</dbReference>
<dbReference type="eggNOG" id="KOG2108">
    <property type="taxonomic scope" value="Eukaryota"/>
</dbReference>
<feature type="binding site" evidence="12">
    <location>
        <begin position="38"/>
        <end position="45"/>
    </location>
    <ligand>
        <name>ATP</name>
        <dbReference type="ChEBI" id="CHEBI:30616"/>
    </ligand>
</feature>
<keyword evidence="4 12" id="KW-0378">Hydrolase</keyword>
<dbReference type="GeneID" id="17311431"/>
<evidence type="ECO:0000256" key="11">
    <source>
        <dbReference type="ARBA" id="ARBA00048988"/>
    </source>
</evidence>
<dbReference type="EC" id="5.6.2.4" evidence="10"/>
<dbReference type="RefSeq" id="XP_005841815.1">
    <property type="nucleotide sequence ID" value="XM_005841758.1"/>
</dbReference>
<dbReference type="OMA" id="DYPDATT"/>